<accession>A0ABD1MKW6</accession>
<feature type="region of interest" description="Disordered" evidence="1">
    <location>
        <begin position="87"/>
        <end position="109"/>
    </location>
</feature>
<dbReference type="InterPro" id="IPR004329">
    <property type="entry name" value="CcmE"/>
</dbReference>
<gene>
    <name evidence="2" type="ORF">Fmac_010599</name>
</gene>
<comment type="caution">
    <text evidence="2">The sequence shown here is derived from an EMBL/GenBank/DDBJ whole genome shotgun (WGS) entry which is preliminary data.</text>
</comment>
<dbReference type="PANTHER" id="PTHR34128">
    <property type="entry name" value="CYTOCHROME C-TYPE BIOGENESIS PROTEIN CCME HOMOLOG, MITOCHONDRIAL"/>
    <property type="match status" value="1"/>
</dbReference>
<reference evidence="2 3" key="1">
    <citation type="submission" date="2024-08" db="EMBL/GenBank/DDBJ databases">
        <title>Insights into the chromosomal genome structure of Flemingia macrophylla.</title>
        <authorList>
            <person name="Ding Y."/>
            <person name="Zhao Y."/>
            <person name="Bi W."/>
            <person name="Wu M."/>
            <person name="Zhao G."/>
            <person name="Gong Y."/>
            <person name="Li W."/>
            <person name="Zhang P."/>
        </authorList>
    </citation>
    <scope>NUCLEOTIDE SEQUENCE [LARGE SCALE GENOMIC DNA]</scope>
    <source>
        <strain evidence="2">DYQJB</strain>
        <tissue evidence="2">Leaf</tissue>
    </source>
</reference>
<organism evidence="2 3">
    <name type="scientific">Flemingia macrophylla</name>
    <dbReference type="NCBI Taxonomy" id="520843"/>
    <lineage>
        <taxon>Eukaryota</taxon>
        <taxon>Viridiplantae</taxon>
        <taxon>Streptophyta</taxon>
        <taxon>Embryophyta</taxon>
        <taxon>Tracheophyta</taxon>
        <taxon>Spermatophyta</taxon>
        <taxon>Magnoliopsida</taxon>
        <taxon>eudicotyledons</taxon>
        <taxon>Gunneridae</taxon>
        <taxon>Pentapetalae</taxon>
        <taxon>rosids</taxon>
        <taxon>fabids</taxon>
        <taxon>Fabales</taxon>
        <taxon>Fabaceae</taxon>
        <taxon>Papilionoideae</taxon>
        <taxon>50 kb inversion clade</taxon>
        <taxon>NPAAA clade</taxon>
        <taxon>indigoferoid/millettioid clade</taxon>
        <taxon>Phaseoleae</taxon>
        <taxon>Flemingia</taxon>
    </lineage>
</organism>
<proteinExistence type="predicted"/>
<name>A0ABD1MKW6_9FABA</name>
<sequence length="176" mass="19883">MEEEERNRKEWRRKSLTTQQIDGPCERKWGIQPTIERVVRKQMSESRVCTGVVGQTTTPIVHMAVNRRRGMGLRTWKVDWSRKLQRTTKSVAGEGAKLPAKSHSPRCASTSRYVAGPPRPMLSLMSLADPTACPARDSVATEVLAKHDEKYMPKEVATTIEKNKKQLEEAAAETPR</sequence>
<protein>
    <submittedName>
        <fullName evidence="2">Uncharacterized protein</fullName>
    </submittedName>
</protein>
<evidence type="ECO:0000256" key="1">
    <source>
        <dbReference type="SAM" id="MobiDB-lite"/>
    </source>
</evidence>
<dbReference type="AlphaFoldDB" id="A0ABD1MKW6"/>
<evidence type="ECO:0000313" key="3">
    <source>
        <dbReference type="Proteomes" id="UP001603857"/>
    </source>
</evidence>
<keyword evidence="3" id="KW-1185">Reference proteome</keyword>
<dbReference type="Proteomes" id="UP001603857">
    <property type="component" value="Unassembled WGS sequence"/>
</dbReference>
<dbReference type="EMBL" id="JBGMDY010000004">
    <property type="protein sequence ID" value="KAL2336153.1"/>
    <property type="molecule type" value="Genomic_DNA"/>
</dbReference>
<evidence type="ECO:0000313" key="2">
    <source>
        <dbReference type="EMBL" id="KAL2336153.1"/>
    </source>
</evidence>
<dbReference type="PANTHER" id="PTHR34128:SF2">
    <property type="entry name" value="CYTOCHROME C-TYPE BIOGENESIS PROTEIN CCME HOMOLOG, MITOCHONDRIAL"/>
    <property type="match status" value="1"/>
</dbReference>